<proteinExistence type="predicted"/>
<dbReference type="Pfam" id="PF13306">
    <property type="entry name" value="LRR_5"/>
    <property type="match status" value="1"/>
</dbReference>
<dbReference type="eggNOG" id="KOG0619">
    <property type="taxonomic scope" value="Eukaryota"/>
</dbReference>
<feature type="chain" id="PRO_5003089543" evidence="3">
    <location>
        <begin position="17"/>
        <end position="302"/>
    </location>
</feature>
<keyword evidence="2" id="KW-0677">Repeat</keyword>
<dbReference type="Proteomes" id="UP000007266">
    <property type="component" value="Linkage group 5"/>
</dbReference>
<protein>
    <submittedName>
        <fullName evidence="4">Chaoptin-like Protein</fullName>
    </submittedName>
</protein>
<evidence type="ECO:0000313" key="4">
    <source>
        <dbReference type="EMBL" id="EFA04080.1"/>
    </source>
</evidence>
<dbReference type="InterPro" id="IPR003591">
    <property type="entry name" value="Leu-rich_rpt_typical-subtyp"/>
</dbReference>
<reference evidence="4 5" key="2">
    <citation type="journal article" date="2010" name="Nucleic Acids Res.">
        <title>BeetleBase in 2010: revisions to provide comprehensive genomic information for Tribolium castaneum.</title>
        <authorList>
            <person name="Kim H.S."/>
            <person name="Murphy T."/>
            <person name="Xia J."/>
            <person name="Caragea D."/>
            <person name="Park Y."/>
            <person name="Beeman R.W."/>
            <person name="Lorenzen M.D."/>
            <person name="Butcher S."/>
            <person name="Manak J.R."/>
            <person name="Brown S.J."/>
        </authorList>
    </citation>
    <scope>GENOME REANNOTATION</scope>
    <source>
        <strain evidence="4 5">Georgia GA2</strain>
    </source>
</reference>
<dbReference type="SUPFAM" id="SSF52058">
    <property type="entry name" value="L domain-like"/>
    <property type="match status" value="1"/>
</dbReference>
<dbReference type="OMA" id="HDCRINI"/>
<dbReference type="InParanoid" id="D6WL94"/>
<name>D6WL94_TRICA</name>
<gene>
    <name evidence="4" type="primary">AUGUSTUS-3.0.2_14314</name>
    <name evidence="4" type="ORF">TcasGA2_TC014314</name>
</gene>
<dbReference type="KEGG" id="tca:103313109"/>
<keyword evidence="5" id="KW-1185">Reference proteome</keyword>
<dbReference type="OrthoDB" id="676979at2759"/>
<dbReference type="InterPro" id="IPR026906">
    <property type="entry name" value="LRR_5"/>
</dbReference>
<evidence type="ECO:0000256" key="3">
    <source>
        <dbReference type="SAM" id="SignalP"/>
    </source>
</evidence>
<keyword evidence="1" id="KW-0433">Leucine-rich repeat</keyword>
<feature type="signal peptide" evidence="3">
    <location>
        <begin position="1"/>
        <end position="16"/>
    </location>
</feature>
<accession>D6WL94</accession>
<organism evidence="4 5">
    <name type="scientific">Tribolium castaneum</name>
    <name type="common">Red flour beetle</name>
    <dbReference type="NCBI Taxonomy" id="7070"/>
    <lineage>
        <taxon>Eukaryota</taxon>
        <taxon>Metazoa</taxon>
        <taxon>Ecdysozoa</taxon>
        <taxon>Arthropoda</taxon>
        <taxon>Hexapoda</taxon>
        <taxon>Insecta</taxon>
        <taxon>Pterygota</taxon>
        <taxon>Neoptera</taxon>
        <taxon>Endopterygota</taxon>
        <taxon>Coleoptera</taxon>
        <taxon>Polyphaga</taxon>
        <taxon>Cucujiformia</taxon>
        <taxon>Tenebrionidae</taxon>
        <taxon>Tenebrionidae incertae sedis</taxon>
        <taxon>Tribolium</taxon>
    </lineage>
</organism>
<sequence length="302" mass="35202">MLLVTGVLLMAVSSRAITNNADLIWYDDDGQTQNYFARQAFPEGFNRTRKIIVNQKFPYLWEVKFSFFDNLEELVIDDCGVNEIKPNTFKDLKPLTNLSLSWNHIKEIKEGIFNFVEVKNLNLSHNRIRILADRAFDNMPVLERVILDFNELKHWSGEWFSGCPQLATVSMTHNFLEELPAKAFKNFWRQQEVANLYFSYNKIRQLDREVFLGSAKFGDLFLDWNDVPRIDGHTFATLQSVNHLNLNGDSLRCLSEEFLTKVLNKTQLLSVVGNPLKCECFKELIKREKEIKTKIKYSTVDC</sequence>
<dbReference type="PANTHER" id="PTHR45712">
    <property type="entry name" value="AGAP008170-PA"/>
    <property type="match status" value="1"/>
</dbReference>
<evidence type="ECO:0000256" key="2">
    <source>
        <dbReference type="ARBA" id="ARBA00022737"/>
    </source>
</evidence>
<evidence type="ECO:0000313" key="5">
    <source>
        <dbReference type="Proteomes" id="UP000007266"/>
    </source>
</evidence>
<evidence type="ECO:0000256" key="1">
    <source>
        <dbReference type="ARBA" id="ARBA00022614"/>
    </source>
</evidence>
<dbReference type="SMART" id="SM00369">
    <property type="entry name" value="LRR_TYP"/>
    <property type="match status" value="6"/>
</dbReference>
<dbReference type="Gene3D" id="3.80.10.10">
    <property type="entry name" value="Ribonuclease Inhibitor"/>
    <property type="match status" value="2"/>
</dbReference>
<dbReference type="PhylomeDB" id="D6WL94"/>
<dbReference type="AlphaFoldDB" id="D6WL94"/>
<dbReference type="PANTHER" id="PTHR45712:SF22">
    <property type="entry name" value="INSULIN-LIKE GROWTH FACTOR-BINDING PROTEIN COMPLEX ACID LABILE SUBUNIT"/>
    <property type="match status" value="1"/>
</dbReference>
<dbReference type="EMBL" id="KQ971343">
    <property type="protein sequence ID" value="EFA04080.1"/>
    <property type="molecule type" value="Genomic_DNA"/>
</dbReference>
<dbReference type="STRING" id="7070.D6WL94"/>
<dbReference type="HOGENOM" id="CLU_922382_0_0_1"/>
<dbReference type="InterPro" id="IPR032675">
    <property type="entry name" value="LRR_dom_sf"/>
</dbReference>
<reference evidence="4 5" key="1">
    <citation type="journal article" date="2008" name="Nature">
        <title>The genome of the model beetle and pest Tribolium castaneum.</title>
        <authorList>
            <consortium name="Tribolium Genome Sequencing Consortium"/>
            <person name="Richards S."/>
            <person name="Gibbs R.A."/>
            <person name="Weinstock G.M."/>
            <person name="Brown S.J."/>
            <person name="Denell R."/>
            <person name="Beeman R.W."/>
            <person name="Gibbs R."/>
            <person name="Beeman R.W."/>
            <person name="Brown S.J."/>
            <person name="Bucher G."/>
            <person name="Friedrich M."/>
            <person name="Grimmelikhuijzen C.J."/>
            <person name="Klingler M."/>
            <person name="Lorenzen M."/>
            <person name="Richards S."/>
            <person name="Roth S."/>
            <person name="Schroder R."/>
            <person name="Tautz D."/>
            <person name="Zdobnov E.M."/>
            <person name="Muzny D."/>
            <person name="Gibbs R.A."/>
            <person name="Weinstock G.M."/>
            <person name="Attaway T."/>
            <person name="Bell S."/>
            <person name="Buhay C.J."/>
            <person name="Chandrabose M.N."/>
            <person name="Chavez D."/>
            <person name="Clerk-Blankenburg K.P."/>
            <person name="Cree A."/>
            <person name="Dao M."/>
            <person name="Davis C."/>
            <person name="Chacko J."/>
            <person name="Dinh H."/>
            <person name="Dugan-Rocha S."/>
            <person name="Fowler G."/>
            <person name="Garner T.T."/>
            <person name="Garnes J."/>
            <person name="Gnirke A."/>
            <person name="Hawes A."/>
            <person name="Hernandez J."/>
            <person name="Hines S."/>
            <person name="Holder M."/>
            <person name="Hume J."/>
            <person name="Jhangiani S.N."/>
            <person name="Joshi V."/>
            <person name="Khan Z.M."/>
            <person name="Jackson L."/>
            <person name="Kovar C."/>
            <person name="Kowis A."/>
            <person name="Lee S."/>
            <person name="Lewis L.R."/>
            <person name="Margolis J."/>
            <person name="Morgan M."/>
            <person name="Nazareth L.V."/>
            <person name="Nguyen N."/>
            <person name="Okwuonu G."/>
            <person name="Parker D."/>
            <person name="Richards S."/>
            <person name="Ruiz S.J."/>
            <person name="Santibanez J."/>
            <person name="Savard J."/>
            <person name="Scherer S.E."/>
            <person name="Schneider B."/>
            <person name="Sodergren E."/>
            <person name="Tautz D."/>
            <person name="Vattahil S."/>
            <person name="Villasana D."/>
            <person name="White C.S."/>
            <person name="Wright R."/>
            <person name="Park Y."/>
            <person name="Beeman R.W."/>
            <person name="Lord J."/>
            <person name="Oppert B."/>
            <person name="Lorenzen M."/>
            <person name="Brown S."/>
            <person name="Wang L."/>
            <person name="Savard J."/>
            <person name="Tautz D."/>
            <person name="Richards S."/>
            <person name="Weinstock G."/>
            <person name="Gibbs R.A."/>
            <person name="Liu Y."/>
            <person name="Worley K."/>
            <person name="Weinstock G."/>
            <person name="Elsik C.G."/>
            <person name="Reese J.T."/>
            <person name="Elhaik E."/>
            <person name="Landan G."/>
            <person name="Graur D."/>
            <person name="Arensburger P."/>
            <person name="Atkinson P."/>
            <person name="Beeman R.W."/>
            <person name="Beidler J."/>
            <person name="Brown S.J."/>
            <person name="Demuth J.P."/>
            <person name="Drury D.W."/>
            <person name="Du Y.Z."/>
            <person name="Fujiwara H."/>
            <person name="Lorenzen M."/>
            <person name="Maselli V."/>
            <person name="Osanai M."/>
            <person name="Park Y."/>
            <person name="Robertson H.M."/>
            <person name="Tu Z."/>
            <person name="Wang J.J."/>
            <person name="Wang S."/>
            <person name="Richards S."/>
            <person name="Song H."/>
            <person name="Zhang L."/>
            <person name="Sodergren E."/>
            <person name="Werner D."/>
            <person name="Stanke M."/>
            <person name="Morgenstern B."/>
            <person name="Solovyev V."/>
            <person name="Kosarev P."/>
            <person name="Brown G."/>
            <person name="Chen H.C."/>
            <person name="Ermolaeva O."/>
            <person name="Hlavina W."/>
            <person name="Kapustin Y."/>
            <person name="Kiryutin B."/>
            <person name="Kitts P."/>
            <person name="Maglott D."/>
            <person name="Pruitt K."/>
            <person name="Sapojnikov V."/>
            <person name="Souvorov A."/>
            <person name="Mackey A.J."/>
            <person name="Waterhouse R.M."/>
            <person name="Wyder S."/>
            <person name="Zdobnov E.M."/>
            <person name="Zdobnov E.M."/>
            <person name="Wyder S."/>
            <person name="Kriventseva E.V."/>
            <person name="Kadowaki T."/>
            <person name="Bork P."/>
            <person name="Aranda M."/>
            <person name="Bao R."/>
            <person name="Beermann A."/>
            <person name="Berns N."/>
            <person name="Bolognesi R."/>
            <person name="Bonneton F."/>
            <person name="Bopp D."/>
            <person name="Brown S.J."/>
            <person name="Bucher G."/>
            <person name="Butts T."/>
            <person name="Chaumot A."/>
            <person name="Denell R.E."/>
            <person name="Ferrier D.E."/>
            <person name="Friedrich M."/>
            <person name="Gordon C.M."/>
            <person name="Jindra M."/>
            <person name="Klingler M."/>
            <person name="Lan Q."/>
            <person name="Lattorff H.M."/>
            <person name="Laudet V."/>
            <person name="von Levetsow C."/>
            <person name="Liu Z."/>
            <person name="Lutz R."/>
            <person name="Lynch J.A."/>
            <person name="da Fonseca R.N."/>
            <person name="Posnien N."/>
            <person name="Reuter R."/>
            <person name="Roth S."/>
            <person name="Savard J."/>
            <person name="Schinko J.B."/>
            <person name="Schmitt C."/>
            <person name="Schoppmeier M."/>
            <person name="Schroder R."/>
            <person name="Shippy T.D."/>
            <person name="Simonnet F."/>
            <person name="Marques-Souza H."/>
            <person name="Tautz D."/>
            <person name="Tomoyasu Y."/>
            <person name="Trauner J."/>
            <person name="Van der Zee M."/>
            <person name="Vervoort M."/>
            <person name="Wittkopp N."/>
            <person name="Wimmer E.A."/>
            <person name="Yang X."/>
            <person name="Jones A.K."/>
            <person name="Sattelle D.B."/>
            <person name="Ebert P.R."/>
            <person name="Nelson D."/>
            <person name="Scott J.G."/>
            <person name="Beeman R.W."/>
            <person name="Muthukrishnan S."/>
            <person name="Kramer K.J."/>
            <person name="Arakane Y."/>
            <person name="Beeman R.W."/>
            <person name="Zhu Q."/>
            <person name="Hogenkamp D."/>
            <person name="Dixit R."/>
            <person name="Oppert B."/>
            <person name="Jiang H."/>
            <person name="Zou Z."/>
            <person name="Marshall J."/>
            <person name="Elpidina E."/>
            <person name="Vinokurov K."/>
            <person name="Oppert C."/>
            <person name="Zou Z."/>
            <person name="Evans J."/>
            <person name="Lu Z."/>
            <person name="Zhao P."/>
            <person name="Sumathipala N."/>
            <person name="Altincicek B."/>
            <person name="Vilcinskas A."/>
            <person name="Williams M."/>
            <person name="Hultmark D."/>
            <person name="Hetru C."/>
            <person name="Jiang H."/>
            <person name="Grimmelikhuijzen C.J."/>
            <person name="Hauser F."/>
            <person name="Cazzamali G."/>
            <person name="Williamson M."/>
            <person name="Park Y."/>
            <person name="Li B."/>
            <person name="Tanaka Y."/>
            <person name="Predel R."/>
            <person name="Neupert S."/>
            <person name="Schachtner J."/>
            <person name="Verleyen P."/>
            <person name="Raible F."/>
            <person name="Bork P."/>
            <person name="Friedrich M."/>
            <person name="Walden K.K."/>
            <person name="Robertson H.M."/>
            <person name="Angeli S."/>
            <person name="Foret S."/>
            <person name="Bucher G."/>
            <person name="Schuetz S."/>
            <person name="Maleszka R."/>
            <person name="Wimmer E.A."/>
            <person name="Beeman R.W."/>
            <person name="Lorenzen M."/>
            <person name="Tomoyasu Y."/>
            <person name="Miller S.C."/>
            <person name="Grossmann D."/>
            <person name="Bucher G."/>
        </authorList>
    </citation>
    <scope>NUCLEOTIDE SEQUENCE [LARGE SCALE GENOMIC DNA]</scope>
    <source>
        <strain evidence="4 5">Georgia GA2</strain>
    </source>
</reference>
<dbReference type="InterPro" id="IPR050333">
    <property type="entry name" value="SLRP"/>
</dbReference>
<keyword evidence="3" id="KW-0732">Signal</keyword>